<protein>
    <recommendedName>
        <fullName evidence="1">HAT C-terminal dimerisation domain-containing protein</fullName>
    </recommendedName>
</protein>
<dbReference type="EMBL" id="CARXXK010001339">
    <property type="protein sequence ID" value="CAI6375458.1"/>
    <property type="molecule type" value="Genomic_DNA"/>
</dbReference>
<reference evidence="2 3" key="1">
    <citation type="submission" date="2023-01" db="EMBL/GenBank/DDBJ databases">
        <authorList>
            <person name="Whitehead M."/>
        </authorList>
    </citation>
    <scope>NUCLEOTIDE SEQUENCE [LARGE SCALE GENOMIC DNA]</scope>
</reference>
<dbReference type="Pfam" id="PF05699">
    <property type="entry name" value="Dimer_Tnp_hAT"/>
    <property type="match status" value="1"/>
</dbReference>
<dbReference type="InterPro" id="IPR012337">
    <property type="entry name" value="RNaseH-like_sf"/>
</dbReference>
<dbReference type="InterPro" id="IPR008906">
    <property type="entry name" value="HATC_C_dom"/>
</dbReference>
<name>A0AAV0Y3Y1_9HEMI</name>
<organism evidence="2 3">
    <name type="scientific">Macrosiphum euphorbiae</name>
    <name type="common">potato aphid</name>
    <dbReference type="NCBI Taxonomy" id="13131"/>
    <lineage>
        <taxon>Eukaryota</taxon>
        <taxon>Metazoa</taxon>
        <taxon>Ecdysozoa</taxon>
        <taxon>Arthropoda</taxon>
        <taxon>Hexapoda</taxon>
        <taxon>Insecta</taxon>
        <taxon>Pterygota</taxon>
        <taxon>Neoptera</taxon>
        <taxon>Paraneoptera</taxon>
        <taxon>Hemiptera</taxon>
        <taxon>Sternorrhyncha</taxon>
        <taxon>Aphidomorpha</taxon>
        <taxon>Aphidoidea</taxon>
        <taxon>Aphididae</taxon>
        <taxon>Macrosiphini</taxon>
        <taxon>Macrosiphum</taxon>
    </lineage>
</organism>
<dbReference type="SUPFAM" id="SSF53098">
    <property type="entry name" value="Ribonuclease H-like"/>
    <property type="match status" value="1"/>
</dbReference>
<gene>
    <name evidence="2" type="ORF">MEUPH1_LOCUS28954</name>
</gene>
<dbReference type="PANTHER" id="PTHR47501:SF5">
    <property type="entry name" value="HAT C-TERMINAL DIMERISATION DOMAIN-CONTAINING PROTEIN"/>
    <property type="match status" value="1"/>
</dbReference>
<evidence type="ECO:0000313" key="2">
    <source>
        <dbReference type="EMBL" id="CAI6375458.1"/>
    </source>
</evidence>
<comment type="caution">
    <text evidence="2">The sequence shown here is derived from an EMBL/GenBank/DDBJ whole genome shotgun (WGS) entry which is preliminary data.</text>
</comment>
<dbReference type="Proteomes" id="UP001160148">
    <property type="component" value="Unassembled WGS sequence"/>
</dbReference>
<proteinExistence type="predicted"/>
<evidence type="ECO:0000259" key="1">
    <source>
        <dbReference type="Pfam" id="PF05699"/>
    </source>
</evidence>
<dbReference type="PANTHER" id="PTHR47501">
    <property type="entry name" value="TRANSPOSASE-RELATED"/>
    <property type="match status" value="1"/>
</dbReference>
<feature type="domain" description="HAT C-terminal dimerisation" evidence="1">
    <location>
        <begin position="405"/>
        <end position="457"/>
    </location>
</feature>
<evidence type="ECO:0000313" key="3">
    <source>
        <dbReference type="Proteomes" id="UP001160148"/>
    </source>
</evidence>
<sequence length="461" mass="52763">MLSDLIQKSKFICTTADIWSGNNKSYLGMTCHLIDPITYERKSFVLGCKRIIGSHTYLNITETMTCMTQEYNIHYSKISHTVTDNASNFAKAFRTFSTSVKSTQSTTLSVGDLNEDGSLFEDSDVETENITVVDIGQIFTKSEDQNIDESFCLPPHMSFWTLISRSTVASDKILEKCGCKFPIPVVTRWNSLYDSSLKVLKYKQQLTKAFDDLHLIKLKLSEWTFLEEYCQVMEPLAISLDKLQGENNSFLGYVAPTILVLRRLLISFTDLKYCKPLSFAIIQAIETRFNYILDLSRPESKDFIIASISHPKFKLSWVPLRYMNLCKNLFINECCLRMNTETKSTHLTITQSDKDDSDDDFFDSICNDNVFTSPSESESRNSNLANLQALSFLNLKKKDLDILNDFPVIKEVFLKYNTTIPSSAAVERLFSKAVQVLTTRRNRLSDDTFQMLLCCRSKYDL</sequence>
<accession>A0AAV0Y3Y1</accession>
<keyword evidence="3" id="KW-1185">Reference proteome</keyword>
<dbReference type="AlphaFoldDB" id="A0AAV0Y3Y1"/>
<dbReference type="GO" id="GO:0046983">
    <property type="term" value="F:protein dimerization activity"/>
    <property type="evidence" value="ECO:0007669"/>
    <property type="project" value="InterPro"/>
</dbReference>